<keyword evidence="6" id="KW-1185">Reference proteome</keyword>
<gene>
    <name evidence="5" type="ORF">WICANDRAFT_21278</name>
</gene>
<evidence type="ECO:0000256" key="2">
    <source>
        <dbReference type="PROSITE-ProRule" id="PRU00290"/>
    </source>
</evidence>
<dbReference type="InterPro" id="IPR051097">
    <property type="entry name" value="Synaptobrevin-like_transport"/>
</dbReference>
<dbReference type="InterPro" id="IPR042855">
    <property type="entry name" value="V_SNARE_CC"/>
</dbReference>
<dbReference type="OrthoDB" id="190375at2759"/>
<dbReference type="AlphaFoldDB" id="A0A1E3PCM6"/>
<name>A0A1E3PCM6_WICAA</name>
<feature type="non-terminal residue" evidence="5">
    <location>
        <position position="153"/>
    </location>
</feature>
<dbReference type="PANTHER" id="PTHR21136">
    <property type="entry name" value="SNARE PROTEINS"/>
    <property type="match status" value="1"/>
</dbReference>
<feature type="non-terminal residue" evidence="5">
    <location>
        <position position="1"/>
    </location>
</feature>
<evidence type="ECO:0000259" key="4">
    <source>
        <dbReference type="PROSITE" id="PS50892"/>
    </source>
</evidence>
<evidence type="ECO:0000256" key="1">
    <source>
        <dbReference type="ARBA" id="ARBA00022927"/>
    </source>
</evidence>
<dbReference type="Gene3D" id="1.20.5.110">
    <property type="match status" value="1"/>
</dbReference>
<dbReference type="GeneID" id="30198146"/>
<dbReference type="Pfam" id="PF00957">
    <property type="entry name" value="Synaptobrevin"/>
    <property type="match status" value="1"/>
</dbReference>
<dbReference type="PROSITE" id="PS50892">
    <property type="entry name" value="V_SNARE"/>
    <property type="match status" value="1"/>
</dbReference>
<reference evidence="5 6" key="1">
    <citation type="journal article" date="2016" name="Proc. Natl. Acad. Sci. U.S.A.">
        <title>Comparative genomics of biotechnologically important yeasts.</title>
        <authorList>
            <person name="Riley R."/>
            <person name="Haridas S."/>
            <person name="Wolfe K.H."/>
            <person name="Lopes M.R."/>
            <person name="Hittinger C.T."/>
            <person name="Goeker M."/>
            <person name="Salamov A.A."/>
            <person name="Wisecaver J.H."/>
            <person name="Long T.M."/>
            <person name="Calvey C.H."/>
            <person name="Aerts A.L."/>
            <person name="Barry K.W."/>
            <person name="Choi C."/>
            <person name="Clum A."/>
            <person name="Coughlan A.Y."/>
            <person name="Deshpande S."/>
            <person name="Douglass A.P."/>
            <person name="Hanson S.J."/>
            <person name="Klenk H.-P."/>
            <person name="LaButti K.M."/>
            <person name="Lapidus A."/>
            <person name="Lindquist E.A."/>
            <person name="Lipzen A.M."/>
            <person name="Meier-Kolthoff J.P."/>
            <person name="Ohm R.A."/>
            <person name="Otillar R.P."/>
            <person name="Pangilinan J.L."/>
            <person name="Peng Y."/>
            <person name="Rokas A."/>
            <person name="Rosa C.A."/>
            <person name="Scheuner C."/>
            <person name="Sibirny A.A."/>
            <person name="Slot J.C."/>
            <person name="Stielow J.B."/>
            <person name="Sun H."/>
            <person name="Kurtzman C.P."/>
            <person name="Blackwell M."/>
            <person name="Grigoriev I.V."/>
            <person name="Jeffries T.W."/>
        </authorList>
    </citation>
    <scope>NUCLEOTIDE SEQUENCE [LARGE SCALE GENOMIC DNA]</scope>
    <source>
        <strain evidence="6">ATCC 58044 / CBS 1984 / NCYC 433 / NRRL Y-366-8</strain>
    </source>
</reference>
<evidence type="ECO:0000313" key="5">
    <source>
        <dbReference type="EMBL" id="ODQ62722.1"/>
    </source>
</evidence>
<sequence length="153" mass="18368">LHLSLYFLKYILPSNDLVTVLTICSADIPRSFPLLTLDTIIKDYREYRETSNSNVEFKIKFNQIIKFQENQFQRNLIEITKNDLNQVKYILNDNIEQVLERNERINLLVNKTDRINTLSSNFRSNTTRVKRKMWWQNVKFWVLVVIFVVILLL</sequence>
<organism evidence="5 6">
    <name type="scientific">Wickerhamomyces anomalus (strain ATCC 58044 / CBS 1984 / NCYC 433 / NRRL Y-366-8)</name>
    <name type="common">Yeast</name>
    <name type="synonym">Hansenula anomala</name>
    <dbReference type="NCBI Taxonomy" id="683960"/>
    <lineage>
        <taxon>Eukaryota</taxon>
        <taxon>Fungi</taxon>
        <taxon>Dikarya</taxon>
        <taxon>Ascomycota</taxon>
        <taxon>Saccharomycotina</taxon>
        <taxon>Saccharomycetes</taxon>
        <taxon>Phaffomycetales</taxon>
        <taxon>Wickerhamomycetaceae</taxon>
        <taxon>Wickerhamomyces</taxon>
    </lineage>
</organism>
<keyword evidence="1" id="KW-0653">Protein transport</keyword>
<accession>A0A1E3PCM6</accession>
<keyword evidence="1" id="KW-0813">Transport</keyword>
<evidence type="ECO:0000313" key="6">
    <source>
        <dbReference type="Proteomes" id="UP000094112"/>
    </source>
</evidence>
<dbReference type="STRING" id="683960.A0A1E3PCM6"/>
<keyword evidence="3" id="KW-0812">Transmembrane</keyword>
<dbReference type="PANTHER" id="PTHR21136:SF168">
    <property type="entry name" value="VESICLE-ASSOCIATED MEMBRANE PROTEIN 9"/>
    <property type="match status" value="1"/>
</dbReference>
<protein>
    <recommendedName>
        <fullName evidence="4">V-SNARE coiled-coil homology domain-containing protein</fullName>
    </recommendedName>
</protein>
<dbReference type="EMBL" id="KV454208">
    <property type="protein sequence ID" value="ODQ62722.1"/>
    <property type="molecule type" value="Genomic_DNA"/>
</dbReference>
<feature type="domain" description="V-SNARE coiled-coil homology" evidence="4">
    <location>
        <begin position="76"/>
        <end position="136"/>
    </location>
</feature>
<dbReference type="GO" id="GO:0016020">
    <property type="term" value="C:membrane"/>
    <property type="evidence" value="ECO:0007669"/>
    <property type="project" value="InterPro"/>
</dbReference>
<dbReference type="InterPro" id="IPR001388">
    <property type="entry name" value="Synaptobrevin-like"/>
</dbReference>
<proteinExistence type="predicted"/>
<evidence type="ECO:0000256" key="3">
    <source>
        <dbReference type="SAM" id="Phobius"/>
    </source>
</evidence>
<dbReference type="GO" id="GO:0016192">
    <property type="term" value="P:vesicle-mediated transport"/>
    <property type="evidence" value="ECO:0007669"/>
    <property type="project" value="InterPro"/>
</dbReference>
<dbReference type="RefSeq" id="XP_019041929.1">
    <property type="nucleotide sequence ID" value="XM_019180900.1"/>
</dbReference>
<feature type="transmembrane region" description="Helical" evidence="3">
    <location>
        <begin position="133"/>
        <end position="152"/>
    </location>
</feature>
<dbReference type="CDD" id="cd15843">
    <property type="entry name" value="R-SNARE"/>
    <property type="match status" value="1"/>
</dbReference>
<dbReference type="GO" id="GO:0015031">
    <property type="term" value="P:protein transport"/>
    <property type="evidence" value="ECO:0007669"/>
    <property type="project" value="UniProtKB-KW"/>
</dbReference>
<keyword evidence="2" id="KW-0175">Coiled coil</keyword>
<keyword evidence="3" id="KW-0472">Membrane</keyword>
<keyword evidence="3" id="KW-1133">Transmembrane helix</keyword>
<dbReference type="SUPFAM" id="SSF58038">
    <property type="entry name" value="SNARE fusion complex"/>
    <property type="match status" value="1"/>
</dbReference>
<dbReference type="Proteomes" id="UP000094112">
    <property type="component" value="Unassembled WGS sequence"/>
</dbReference>
<dbReference type="PRINTS" id="PR00219">
    <property type="entry name" value="SYNAPTOBREVN"/>
</dbReference>